<dbReference type="Pfam" id="PF00067">
    <property type="entry name" value="p450"/>
    <property type="match status" value="1"/>
</dbReference>
<organism evidence="9 10">
    <name type="scientific">Streptomyces eurocidicus</name>
    <name type="common">Streptoverticillium eurocidicus</name>
    <dbReference type="NCBI Taxonomy" id="66423"/>
    <lineage>
        <taxon>Bacteria</taxon>
        <taxon>Bacillati</taxon>
        <taxon>Actinomycetota</taxon>
        <taxon>Actinomycetes</taxon>
        <taxon>Kitasatosporales</taxon>
        <taxon>Streptomycetaceae</taxon>
        <taxon>Streptomyces</taxon>
    </lineage>
</organism>
<evidence type="ECO:0000256" key="1">
    <source>
        <dbReference type="ARBA" id="ARBA00010617"/>
    </source>
</evidence>
<evidence type="ECO:0000256" key="8">
    <source>
        <dbReference type="SAM" id="MobiDB-lite"/>
    </source>
</evidence>
<evidence type="ECO:0000256" key="4">
    <source>
        <dbReference type="ARBA" id="ARBA00023002"/>
    </source>
</evidence>
<dbReference type="Gene3D" id="1.10.630.10">
    <property type="entry name" value="Cytochrome P450"/>
    <property type="match status" value="1"/>
</dbReference>
<evidence type="ECO:0000256" key="2">
    <source>
        <dbReference type="ARBA" id="ARBA00022617"/>
    </source>
</evidence>
<dbReference type="FunFam" id="1.10.630.10:FF:000018">
    <property type="entry name" value="Cytochrome P450 monooxygenase"/>
    <property type="match status" value="1"/>
</dbReference>
<dbReference type="GO" id="GO:0004497">
    <property type="term" value="F:monooxygenase activity"/>
    <property type="evidence" value="ECO:0007669"/>
    <property type="project" value="UniProtKB-KW"/>
</dbReference>
<sequence>MSKRRPPADCPHPSDPATRCPGTLPTRRDAPLDPPPGLLRLNETAPLHRLRYPDGHEGWLITRHSLVRAVLADARFSARSELKRVPAPRPGADPFIGEPALPGWLVDMDRPEHTRIRRPISGPFTMRAVDRLRPRIRQIVDEHLSAMREQGPPADLVASFALPVPSLVICELLGVPYGSRAGFQRAGAVLFSLEVSAAQATEAMAELDGFLLDLVRHRRRRPGDDLLGRLVSGTDLGDEEIAGLGVLLLTAGHETTAGMLGLGTLALLTHPDQLAALRADPALLPGAVEELLRYLTIFHFGVPRTPLVDVELEGRLIRAGESVTLSLPAANRDPAAFDAPDVLDVTRSARGHVAFGYGVHQCVGQNLARAELEIGLGALLSGFPGLRLAVPVEDVPLAADSGFYGVHALPVAW</sequence>
<accession>A0A7W8BF13</accession>
<dbReference type="EMBL" id="JACHJF010000011">
    <property type="protein sequence ID" value="MBB5120269.1"/>
    <property type="molecule type" value="Genomic_DNA"/>
</dbReference>
<reference evidence="9 10" key="1">
    <citation type="submission" date="2020-08" db="EMBL/GenBank/DDBJ databases">
        <title>Genomic Encyclopedia of Type Strains, Phase III (KMG-III): the genomes of soil and plant-associated and newly described type strains.</title>
        <authorList>
            <person name="Whitman W."/>
        </authorList>
    </citation>
    <scope>NUCLEOTIDE SEQUENCE [LARGE SCALE GENOMIC DNA]</scope>
    <source>
        <strain evidence="9 10">CECT 3259</strain>
    </source>
</reference>
<keyword evidence="4 7" id="KW-0560">Oxidoreductase</keyword>
<comment type="similarity">
    <text evidence="1 7">Belongs to the cytochrome P450 family.</text>
</comment>
<evidence type="ECO:0000256" key="6">
    <source>
        <dbReference type="ARBA" id="ARBA00023033"/>
    </source>
</evidence>
<gene>
    <name evidence="9" type="ORF">FHS36_003711</name>
</gene>
<dbReference type="SUPFAM" id="SSF48264">
    <property type="entry name" value="Cytochrome P450"/>
    <property type="match status" value="1"/>
</dbReference>
<evidence type="ECO:0000313" key="9">
    <source>
        <dbReference type="EMBL" id="MBB5120269.1"/>
    </source>
</evidence>
<evidence type="ECO:0000256" key="5">
    <source>
        <dbReference type="ARBA" id="ARBA00023004"/>
    </source>
</evidence>
<dbReference type="PRINTS" id="PR00359">
    <property type="entry name" value="BP450"/>
</dbReference>
<dbReference type="PRINTS" id="PR00385">
    <property type="entry name" value="P450"/>
</dbReference>
<proteinExistence type="inferred from homology"/>
<dbReference type="AlphaFoldDB" id="A0A7W8BF13"/>
<dbReference type="GO" id="GO:0016705">
    <property type="term" value="F:oxidoreductase activity, acting on paired donors, with incorporation or reduction of molecular oxygen"/>
    <property type="evidence" value="ECO:0007669"/>
    <property type="project" value="InterPro"/>
</dbReference>
<dbReference type="PANTHER" id="PTHR46696:SF1">
    <property type="entry name" value="CYTOCHROME P450 YJIB-RELATED"/>
    <property type="match status" value="1"/>
</dbReference>
<keyword evidence="2 7" id="KW-0349">Heme</keyword>
<dbReference type="InterPro" id="IPR036396">
    <property type="entry name" value="Cyt_P450_sf"/>
</dbReference>
<dbReference type="GO" id="GO:0020037">
    <property type="term" value="F:heme binding"/>
    <property type="evidence" value="ECO:0007669"/>
    <property type="project" value="InterPro"/>
</dbReference>
<feature type="region of interest" description="Disordered" evidence="8">
    <location>
        <begin position="1"/>
        <end position="38"/>
    </location>
</feature>
<dbReference type="PROSITE" id="PS00086">
    <property type="entry name" value="CYTOCHROME_P450"/>
    <property type="match status" value="1"/>
</dbReference>
<evidence type="ECO:0000256" key="7">
    <source>
        <dbReference type="RuleBase" id="RU000461"/>
    </source>
</evidence>
<dbReference type="InterPro" id="IPR001128">
    <property type="entry name" value="Cyt_P450"/>
</dbReference>
<comment type="caution">
    <text evidence="9">The sequence shown here is derived from an EMBL/GenBank/DDBJ whole genome shotgun (WGS) entry which is preliminary data.</text>
</comment>
<dbReference type="InterPro" id="IPR002397">
    <property type="entry name" value="Cyt_P450_B"/>
</dbReference>
<dbReference type="InterPro" id="IPR017972">
    <property type="entry name" value="Cyt_P450_CS"/>
</dbReference>
<keyword evidence="6 7" id="KW-0503">Monooxygenase</keyword>
<dbReference type="RefSeq" id="WP_102919376.1">
    <property type="nucleotide sequence ID" value="NZ_JACHJF010000011.1"/>
</dbReference>
<name>A0A7W8BF13_STREU</name>
<protein>
    <submittedName>
        <fullName evidence="9">Cytochrome P450</fullName>
    </submittedName>
</protein>
<dbReference type="PANTHER" id="PTHR46696">
    <property type="entry name" value="P450, PUTATIVE (EUROFUNG)-RELATED"/>
    <property type="match status" value="1"/>
</dbReference>
<keyword evidence="5 7" id="KW-0408">Iron</keyword>
<keyword evidence="3 7" id="KW-0479">Metal-binding</keyword>
<dbReference type="CDD" id="cd11030">
    <property type="entry name" value="CYP105-like"/>
    <property type="match status" value="1"/>
</dbReference>
<evidence type="ECO:0000256" key="3">
    <source>
        <dbReference type="ARBA" id="ARBA00022723"/>
    </source>
</evidence>
<dbReference type="Proteomes" id="UP000528608">
    <property type="component" value="Unassembled WGS sequence"/>
</dbReference>
<dbReference type="GO" id="GO:0005506">
    <property type="term" value="F:iron ion binding"/>
    <property type="evidence" value="ECO:0007669"/>
    <property type="project" value="InterPro"/>
</dbReference>
<evidence type="ECO:0000313" key="10">
    <source>
        <dbReference type="Proteomes" id="UP000528608"/>
    </source>
</evidence>
<dbReference type="OrthoDB" id="3664945at2"/>